<evidence type="ECO:0000313" key="4">
    <source>
        <dbReference type="WBParaSite" id="HNAJ_0000226801-mRNA-1"/>
    </source>
</evidence>
<keyword evidence="3" id="KW-1185">Reference proteome</keyword>
<reference evidence="4" key="1">
    <citation type="submission" date="2017-02" db="UniProtKB">
        <authorList>
            <consortium name="WormBaseParasite"/>
        </authorList>
    </citation>
    <scope>IDENTIFICATION</scope>
</reference>
<feature type="region of interest" description="Disordered" evidence="1">
    <location>
        <begin position="1"/>
        <end position="23"/>
    </location>
</feature>
<name>A0A0R3T5D0_RODNA</name>
<evidence type="ECO:0000256" key="1">
    <source>
        <dbReference type="SAM" id="MobiDB-lite"/>
    </source>
</evidence>
<dbReference type="OrthoDB" id="10566625at2759"/>
<organism evidence="4">
    <name type="scientific">Rodentolepis nana</name>
    <name type="common">Dwarf tapeworm</name>
    <name type="synonym">Hymenolepis nana</name>
    <dbReference type="NCBI Taxonomy" id="102285"/>
    <lineage>
        <taxon>Eukaryota</taxon>
        <taxon>Metazoa</taxon>
        <taxon>Spiralia</taxon>
        <taxon>Lophotrochozoa</taxon>
        <taxon>Platyhelminthes</taxon>
        <taxon>Cestoda</taxon>
        <taxon>Eucestoda</taxon>
        <taxon>Cyclophyllidea</taxon>
        <taxon>Hymenolepididae</taxon>
        <taxon>Rodentolepis</taxon>
    </lineage>
</organism>
<proteinExistence type="predicted"/>
<feature type="region of interest" description="Disordered" evidence="1">
    <location>
        <begin position="38"/>
        <end position="75"/>
    </location>
</feature>
<evidence type="ECO:0000313" key="3">
    <source>
        <dbReference type="Proteomes" id="UP000278807"/>
    </source>
</evidence>
<dbReference type="WBParaSite" id="HNAJ_0000226801-mRNA-1">
    <property type="protein sequence ID" value="HNAJ_0000226801-mRNA-1"/>
    <property type="gene ID" value="HNAJ_0000226801"/>
</dbReference>
<sequence>MQRPPSFVLLDHDSSSSEPEEFVNYSSNAFEEGLTFNASSTLNNGQSKSYSSPKETTFPKEPTKSSTGDQDTCLPSADECADIAEISINRSRENSEVSNISSLSPEEVILDPIRSSDECESRSDSKIDESSCSIDGSLIGLLDSLPPTESEVAQNSIPETETAIETIEESAIPTEVKTARDPNTSFFIRFVNMILSINEALDQIGKYNIYYFSA</sequence>
<protein>
    <submittedName>
        <fullName evidence="4">DDE_Tnp_1_7 domain-containing protein</fullName>
    </submittedName>
</protein>
<evidence type="ECO:0000313" key="2">
    <source>
        <dbReference type="EMBL" id="VDN98126.1"/>
    </source>
</evidence>
<feature type="compositionally biased region" description="Polar residues" evidence="1">
    <location>
        <begin position="38"/>
        <end position="55"/>
    </location>
</feature>
<dbReference type="AlphaFoldDB" id="A0A0R3T5D0"/>
<dbReference type="Proteomes" id="UP000278807">
    <property type="component" value="Unassembled WGS sequence"/>
</dbReference>
<gene>
    <name evidence="2" type="ORF">HNAJ_LOCUS2267</name>
</gene>
<reference evidence="2 3" key="2">
    <citation type="submission" date="2018-11" db="EMBL/GenBank/DDBJ databases">
        <authorList>
            <consortium name="Pathogen Informatics"/>
        </authorList>
    </citation>
    <scope>NUCLEOTIDE SEQUENCE [LARGE SCALE GENOMIC DNA]</scope>
</reference>
<dbReference type="STRING" id="102285.A0A0R3T5D0"/>
<dbReference type="EMBL" id="UZAE01001073">
    <property type="protein sequence ID" value="VDN98126.1"/>
    <property type="molecule type" value="Genomic_DNA"/>
</dbReference>
<accession>A0A0R3T5D0</accession>